<name>A0A1F6CSW0_HANXR</name>
<proteinExistence type="predicted"/>
<dbReference type="AlphaFoldDB" id="A0A1F6CSW0"/>
<accession>A0A1F6CSW0</accession>
<protein>
    <submittedName>
        <fullName evidence="1">Uncharacterized protein</fullName>
    </submittedName>
</protein>
<dbReference type="Proteomes" id="UP000178606">
    <property type="component" value="Unassembled WGS sequence"/>
</dbReference>
<gene>
    <name evidence="1" type="ORF">A3F84_03905</name>
</gene>
<evidence type="ECO:0000313" key="2">
    <source>
        <dbReference type="Proteomes" id="UP000178606"/>
    </source>
</evidence>
<dbReference type="EMBL" id="MFKF01000153">
    <property type="protein sequence ID" value="OGG52215.1"/>
    <property type="molecule type" value="Genomic_DNA"/>
</dbReference>
<organism evidence="1 2">
    <name type="scientific">Handelsmanbacteria sp. (strain RIFCSPLOWO2_12_FULL_64_10)</name>
    <dbReference type="NCBI Taxonomy" id="1817868"/>
    <lineage>
        <taxon>Bacteria</taxon>
        <taxon>Candidatus Handelsmaniibacteriota</taxon>
    </lineage>
</organism>
<sequence>MKKWDDIEHGEDRIEVFDSLAEARARFGENYRGYVFRLTRAQIEALLQGRVVAFDIGGREYAGFLVLKESAND</sequence>
<evidence type="ECO:0000313" key="1">
    <source>
        <dbReference type="EMBL" id="OGG52215.1"/>
    </source>
</evidence>
<comment type="caution">
    <text evidence="1">The sequence shown here is derived from an EMBL/GenBank/DDBJ whole genome shotgun (WGS) entry which is preliminary data.</text>
</comment>
<reference evidence="1 2" key="1">
    <citation type="journal article" date="2016" name="Nat. Commun.">
        <title>Thousands of microbial genomes shed light on interconnected biogeochemical processes in an aquifer system.</title>
        <authorList>
            <person name="Anantharaman K."/>
            <person name="Brown C.T."/>
            <person name="Hug L.A."/>
            <person name="Sharon I."/>
            <person name="Castelle C.J."/>
            <person name="Probst A.J."/>
            <person name="Thomas B.C."/>
            <person name="Singh A."/>
            <person name="Wilkins M.J."/>
            <person name="Karaoz U."/>
            <person name="Brodie E.L."/>
            <person name="Williams K.H."/>
            <person name="Hubbard S.S."/>
            <person name="Banfield J.F."/>
        </authorList>
    </citation>
    <scope>NUCLEOTIDE SEQUENCE [LARGE SCALE GENOMIC DNA]</scope>
    <source>
        <strain evidence="2">RIFCSPLOWO2_12_FULL_64_10</strain>
    </source>
</reference>